<dbReference type="NCBIfam" id="TIGR03275">
    <property type="entry name" value="methan_mark_8"/>
    <property type="match status" value="1"/>
</dbReference>
<dbReference type="GeneID" id="66133068"/>
<evidence type="ECO:0000313" key="2">
    <source>
        <dbReference type="Proteomes" id="UP000658733"/>
    </source>
</evidence>
<gene>
    <name evidence="1" type="ORF">ISP01_09365</name>
</gene>
<dbReference type="Proteomes" id="UP000658733">
    <property type="component" value="Unassembled WGS sequence"/>
</dbReference>
<dbReference type="RefSeq" id="WP_042702196.1">
    <property type="nucleotide sequence ID" value="NZ_AP019779.1"/>
</dbReference>
<name>A0A843AQ23_METAZ</name>
<dbReference type="InterPro" id="IPR009181">
    <property type="entry name" value="Methan_mark_8"/>
</dbReference>
<dbReference type="EMBL" id="JADIIN010000073">
    <property type="protein sequence ID" value="MBF4469598.1"/>
    <property type="molecule type" value="Genomic_DNA"/>
</dbReference>
<accession>A0A843AQ23</accession>
<dbReference type="Pfam" id="PF09872">
    <property type="entry name" value="DUF2099"/>
    <property type="match status" value="1"/>
</dbReference>
<proteinExistence type="predicted"/>
<comment type="caution">
    <text evidence="1">The sequence shown here is derived from an EMBL/GenBank/DDBJ whole genome shotgun (WGS) entry which is preliminary data.</text>
</comment>
<organism evidence="1 2">
    <name type="scientific">Methanobrevibacter arboriphilus</name>
    <dbReference type="NCBI Taxonomy" id="39441"/>
    <lineage>
        <taxon>Archaea</taxon>
        <taxon>Methanobacteriati</taxon>
        <taxon>Methanobacteriota</taxon>
        <taxon>Methanomada group</taxon>
        <taxon>Methanobacteria</taxon>
        <taxon>Methanobacteriales</taxon>
        <taxon>Methanobacteriaceae</taxon>
        <taxon>Methanobrevibacter</taxon>
    </lineage>
</organism>
<evidence type="ECO:0000313" key="1">
    <source>
        <dbReference type="EMBL" id="MBF4469598.1"/>
    </source>
</evidence>
<protein>
    <submittedName>
        <fullName evidence="1">DUF2099 family protein</fullName>
    </submittedName>
</protein>
<dbReference type="AlphaFoldDB" id="A0A843AQ23"/>
<sequence>MDEHIIEAMGRAKITIKDGKVIDVEDPKIEYCPLFHKHRGIEKLDKESIKKNIEFRIADFGMCSDNREVKMKDFLSFGISETISTLLNQNVIDCAIMVCEGCGTVIVETGEMAQGIGGRVSGLFKTSPMPKIVDKIGEKNVLDPKNALIDQIKGIELAKSKGHKNIAVTIANPDDAENIRKLEKKYNENNEKINIYIFSVHTTGIKREGCEKLFEYCDVITSCASKDIRDIGDEKSKKKVGESIPIYAATNKGKYFLELRLERIGGMKPKKDPKTPEPLI</sequence>
<dbReference type="PIRSF" id="PIRSF004929">
    <property type="entry name" value="UCP004929"/>
    <property type="match status" value="1"/>
</dbReference>
<reference evidence="1" key="1">
    <citation type="submission" date="2020-10" db="EMBL/GenBank/DDBJ databases">
        <title>Dehalococcoides mccartyi of a TCE/Cr reducing biochatode.</title>
        <authorList>
            <person name="Matturro B."/>
        </authorList>
    </citation>
    <scope>NUCLEOTIDE SEQUENCE</scope>
    <source>
        <strain evidence="1">Bin4</strain>
    </source>
</reference>